<dbReference type="InterPro" id="IPR036291">
    <property type="entry name" value="NAD(P)-bd_dom_sf"/>
</dbReference>
<dbReference type="EMBL" id="JADEVV010000011">
    <property type="protein sequence ID" value="MBE9253325.1"/>
    <property type="molecule type" value="Genomic_DNA"/>
</dbReference>
<dbReference type="RefSeq" id="WP_194019201.1">
    <property type="nucleotide sequence ID" value="NZ_JADEVV010000011.1"/>
</dbReference>
<evidence type="ECO:0000259" key="1">
    <source>
        <dbReference type="Pfam" id="PF13460"/>
    </source>
</evidence>
<dbReference type="PANTHER" id="PTHR15020">
    <property type="entry name" value="FLAVIN REDUCTASE-RELATED"/>
    <property type="match status" value="1"/>
</dbReference>
<evidence type="ECO:0000313" key="3">
    <source>
        <dbReference type="Proteomes" id="UP000658720"/>
    </source>
</evidence>
<sequence length="219" mass="23535">MKVLVVGATGETGKRVVNTLVDRQIAVRALVRNYDSAKAVLPPGTEIMVGDLLEPETIKAAIADCTTVISAAGARPSVDLTGPFKVDYLGTRNLVDVAKASDIEQLVLVSSLCVSNFFHPLNLFGLILVWKQWGENYLRQSGVPYTIVRPGGLKNEDNDNAIVMAGADTLFDGSIPRQKVAEVCVESLLSPSAKNKIVEIISKPDIPVQSFEELFAVVA</sequence>
<feature type="domain" description="NAD(P)-binding" evidence="1">
    <location>
        <begin position="7"/>
        <end position="191"/>
    </location>
</feature>
<evidence type="ECO:0000313" key="2">
    <source>
        <dbReference type="EMBL" id="MBE9253325.1"/>
    </source>
</evidence>
<dbReference type="PANTHER" id="PTHR15020:SF11">
    <property type="entry name" value="OS06G0360300 PROTEIN"/>
    <property type="match status" value="1"/>
</dbReference>
<accession>A0ABR9VPN9</accession>
<reference evidence="2 3" key="1">
    <citation type="submission" date="2020-10" db="EMBL/GenBank/DDBJ databases">
        <authorList>
            <person name="Castelo-Branco R."/>
            <person name="Eusebio N."/>
            <person name="Adriana R."/>
            <person name="Vieira A."/>
            <person name="Brugerolle De Fraissinette N."/>
            <person name="Rezende De Castro R."/>
            <person name="Schneider M.P."/>
            <person name="Vasconcelos V."/>
            <person name="Leao P.N."/>
        </authorList>
    </citation>
    <scope>NUCLEOTIDE SEQUENCE [LARGE SCALE GENOMIC DNA]</scope>
    <source>
        <strain evidence="2 3">LEGE 00031</strain>
    </source>
</reference>
<dbReference type="CDD" id="cd05243">
    <property type="entry name" value="SDR_a5"/>
    <property type="match status" value="1"/>
</dbReference>
<dbReference type="Gene3D" id="3.40.50.720">
    <property type="entry name" value="NAD(P)-binding Rossmann-like Domain"/>
    <property type="match status" value="1"/>
</dbReference>
<gene>
    <name evidence="2" type="ORF">IQ217_05485</name>
</gene>
<dbReference type="Pfam" id="PF13460">
    <property type="entry name" value="NAD_binding_10"/>
    <property type="match status" value="1"/>
</dbReference>
<dbReference type="Proteomes" id="UP000658720">
    <property type="component" value="Unassembled WGS sequence"/>
</dbReference>
<comment type="caution">
    <text evidence="2">The sequence shown here is derived from an EMBL/GenBank/DDBJ whole genome shotgun (WGS) entry which is preliminary data.</text>
</comment>
<name>A0ABR9VPN9_9SYNC</name>
<keyword evidence="3" id="KW-1185">Reference proteome</keyword>
<protein>
    <submittedName>
        <fullName evidence="2">SDR family oxidoreductase</fullName>
    </submittedName>
</protein>
<dbReference type="SUPFAM" id="SSF51735">
    <property type="entry name" value="NAD(P)-binding Rossmann-fold domains"/>
    <property type="match status" value="1"/>
</dbReference>
<proteinExistence type="predicted"/>
<organism evidence="2 3">
    <name type="scientific">Synechocystis salina LEGE 00031</name>
    <dbReference type="NCBI Taxonomy" id="1828736"/>
    <lineage>
        <taxon>Bacteria</taxon>
        <taxon>Bacillati</taxon>
        <taxon>Cyanobacteriota</taxon>
        <taxon>Cyanophyceae</taxon>
        <taxon>Synechococcales</taxon>
        <taxon>Merismopediaceae</taxon>
        <taxon>Synechocystis</taxon>
    </lineage>
</organism>
<dbReference type="InterPro" id="IPR016040">
    <property type="entry name" value="NAD(P)-bd_dom"/>
</dbReference>